<feature type="transmembrane region" description="Helical" evidence="6">
    <location>
        <begin position="16"/>
        <end position="35"/>
    </location>
</feature>
<dbReference type="GO" id="GO:0005886">
    <property type="term" value="C:plasma membrane"/>
    <property type="evidence" value="ECO:0007669"/>
    <property type="project" value="TreeGrafter"/>
</dbReference>
<dbReference type="CDD" id="cd02144">
    <property type="entry name" value="iodotyrosine_dehalogenase"/>
    <property type="match status" value="1"/>
</dbReference>
<proteinExistence type="inferred from homology"/>
<keyword evidence="6" id="KW-0472">Membrane</keyword>
<keyword evidence="9" id="KW-1185">Reference proteome</keyword>
<evidence type="ECO:0000256" key="3">
    <source>
        <dbReference type="ARBA" id="ARBA00022630"/>
    </source>
</evidence>
<keyword evidence="6" id="KW-1133">Transmembrane helix</keyword>
<evidence type="ECO:0000256" key="4">
    <source>
        <dbReference type="ARBA" id="ARBA00022643"/>
    </source>
</evidence>
<dbReference type="AlphaFoldDB" id="A0A811V797"/>
<gene>
    <name evidence="8" type="ORF">CCAP1982_LOCUS14738</name>
</gene>
<dbReference type="GO" id="GO:0032553">
    <property type="term" value="F:ribonucleotide binding"/>
    <property type="evidence" value="ECO:0007669"/>
    <property type="project" value="UniProtKB-ARBA"/>
</dbReference>
<dbReference type="Pfam" id="PF00881">
    <property type="entry name" value="Nitroreductase"/>
    <property type="match status" value="1"/>
</dbReference>
<dbReference type="EMBL" id="CAJHJT010000034">
    <property type="protein sequence ID" value="CAD7006418.1"/>
    <property type="molecule type" value="Genomic_DNA"/>
</dbReference>
<dbReference type="PANTHER" id="PTHR23026:SF90">
    <property type="entry name" value="IODOTYROSINE DEIODINASE 1"/>
    <property type="match status" value="1"/>
</dbReference>
<keyword evidence="5" id="KW-0560">Oxidoreductase</keyword>
<evidence type="ECO:0000259" key="7">
    <source>
        <dbReference type="Pfam" id="PF00881"/>
    </source>
</evidence>
<dbReference type="SUPFAM" id="SSF55469">
    <property type="entry name" value="FMN-dependent nitroreductase-like"/>
    <property type="match status" value="1"/>
</dbReference>
<dbReference type="FunFam" id="3.40.109.10:FF:000004">
    <property type="entry name" value="Iodotyrosine deiodinase 1"/>
    <property type="match status" value="1"/>
</dbReference>
<keyword evidence="3" id="KW-0285">Flavoprotein</keyword>
<keyword evidence="6" id="KW-0812">Transmembrane</keyword>
<feature type="domain" description="Nitroreductase" evidence="7">
    <location>
        <begin position="118"/>
        <end position="288"/>
    </location>
</feature>
<dbReference type="InterPro" id="IPR050627">
    <property type="entry name" value="Nitroreductase/BluB"/>
</dbReference>
<dbReference type="Proteomes" id="UP000606786">
    <property type="component" value="Unassembled WGS sequence"/>
</dbReference>
<evidence type="ECO:0000256" key="1">
    <source>
        <dbReference type="ARBA" id="ARBA00001917"/>
    </source>
</evidence>
<comment type="caution">
    <text evidence="8">The sequence shown here is derived from an EMBL/GenBank/DDBJ whole genome shotgun (WGS) entry which is preliminary data.</text>
</comment>
<keyword evidence="4" id="KW-0288">FMN</keyword>
<dbReference type="GO" id="GO:0006570">
    <property type="term" value="P:tyrosine metabolic process"/>
    <property type="evidence" value="ECO:0007669"/>
    <property type="project" value="TreeGrafter"/>
</dbReference>
<accession>A0A811V797</accession>
<dbReference type="Gene3D" id="3.40.109.10">
    <property type="entry name" value="NADH Oxidase"/>
    <property type="match status" value="1"/>
</dbReference>
<dbReference type="OrthoDB" id="41362at2759"/>
<evidence type="ECO:0000313" key="9">
    <source>
        <dbReference type="Proteomes" id="UP000606786"/>
    </source>
</evidence>
<evidence type="ECO:0000313" key="8">
    <source>
        <dbReference type="EMBL" id="CAD7006418.1"/>
    </source>
</evidence>
<dbReference type="GO" id="GO:0140616">
    <property type="term" value="F:iodotyrosine deiodinase activity"/>
    <property type="evidence" value="ECO:0007669"/>
    <property type="project" value="UniProtKB-ARBA"/>
</dbReference>
<dbReference type="InterPro" id="IPR029479">
    <property type="entry name" value="Nitroreductase"/>
</dbReference>
<sequence>MDYRSIFVNSWFLKNWKFILIALAAIVIGNLTRHVTNKIYARRERAQKYKNKILMSDGDEYEGTELNTKNALNDIKSPQEDTRDIKYVPALKVENHVPFSGAQVTLPAGAKQFYELVNNRRSVRSYTSKRIPPLQVIEDCIRAAGTSPSGAHTEPWTFCVVSDNNMKLRIRDIIELEEKINYAQRMNRQWTTDLTPLRTNHIKPYLTDAPYLILVFKQIYGYLPNGDRKQHYYNEISVAIATGILLCALQAAGLNSLVTTPLNCGTALRILLDRPENEKLLVLLPVGYAAEDCAVPDLKRKELEDIMSKY</sequence>
<reference evidence="8" key="1">
    <citation type="submission" date="2020-11" db="EMBL/GenBank/DDBJ databases">
        <authorList>
            <person name="Whitehead M."/>
        </authorList>
    </citation>
    <scope>NUCLEOTIDE SEQUENCE</scope>
    <source>
        <strain evidence="8">EGII</strain>
    </source>
</reference>
<evidence type="ECO:0000256" key="6">
    <source>
        <dbReference type="SAM" id="Phobius"/>
    </source>
</evidence>
<evidence type="ECO:0000256" key="2">
    <source>
        <dbReference type="ARBA" id="ARBA00007118"/>
    </source>
</evidence>
<dbReference type="InterPro" id="IPR000415">
    <property type="entry name" value="Nitroreductase-like"/>
</dbReference>
<evidence type="ECO:0000256" key="5">
    <source>
        <dbReference type="ARBA" id="ARBA00023002"/>
    </source>
</evidence>
<organism evidence="8 9">
    <name type="scientific">Ceratitis capitata</name>
    <name type="common">Mediterranean fruit fly</name>
    <name type="synonym">Tephritis capitata</name>
    <dbReference type="NCBI Taxonomy" id="7213"/>
    <lineage>
        <taxon>Eukaryota</taxon>
        <taxon>Metazoa</taxon>
        <taxon>Ecdysozoa</taxon>
        <taxon>Arthropoda</taxon>
        <taxon>Hexapoda</taxon>
        <taxon>Insecta</taxon>
        <taxon>Pterygota</taxon>
        <taxon>Neoptera</taxon>
        <taxon>Endopterygota</taxon>
        <taxon>Diptera</taxon>
        <taxon>Brachycera</taxon>
        <taxon>Muscomorpha</taxon>
        <taxon>Tephritoidea</taxon>
        <taxon>Tephritidae</taxon>
        <taxon>Ceratitis</taxon>
        <taxon>Ceratitis</taxon>
    </lineage>
</organism>
<dbReference type="PANTHER" id="PTHR23026">
    <property type="entry name" value="NADPH NITROREDUCTASE"/>
    <property type="match status" value="1"/>
</dbReference>
<protein>
    <submittedName>
        <fullName evidence="8">(Mediterranean fruit fly) hypothetical protein</fullName>
    </submittedName>
</protein>
<name>A0A811V797_CERCA</name>
<comment type="similarity">
    <text evidence="2">Belongs to the nitroreductase family.</text>
</comment>
<comment type="cofactor">
    <cofactor evidence="1">
        <name>FMN</name>
        <dbReference type="ChEBI" id="CHEBI:58210"/>
    </cofactor>
</comment>